<proteinExistence type="predicted"/>
<dbReference type="Gene3D" id="1.25.40.390">
    <property type="match status" value="1"/>
</dbReference>
<protein>
    <recommendedName>
        <fullName evidence="4">RagB/SusD family nutrient uptake outer membrane protein</fullName>
    </recommendedName>
</protein>
<feature type="signal peptide" evidence="1">
    <location>
        <begin position="1"/>
        <end position="22"/>
    </location>
</feature>
<keyword evidence="1" id="KW-0732">Signal</keyword>
<dbReference type="AlphaFoldDB" id="A0AAP2GPC2"/>
<dbReference type="SUPFAM" id="SSF48452">
    <property type="entry name" value="TPR-like"/>
    <property type="match status" value="1"/>
</dbReference>
<name>A0AAP2GPC2_9BACT</name>
<reference evidence="2 3" key="1">
    <citation type="submission" date="2021-05" db="EMBL/GenBank/DDBJ databases">
        <title>A Polyphasic approach of four new species of the genus Ohtaekwangia: Ohtaekwangia histidinii sp. nov., Ohtaekwangia cretensis sp. nov., Ohtaekwangia indiensis sp. nov., Ohtaekwangia reichenbachii sp. nov. from diverse environment.</title>
        <authorList>
            <person name="Octaviana S."/>
        </authorList>
    </citation>
    <scope>NUCLEOTIDE SEQUENCE [LARGE SCALE GENOMIC DNA]</scope>
    <source>
        <strain evidence="2 3">PWU4</strain>
    </source>
</reference>
<evidence type="ECO:0000313" key="2">
    <source>
        <dbReference type="EMBL" id="MBT1698948.1"/>
    </source>
</evidence>
<evidence type="ECO:0008006" key="4">
    <source>
        <dbReference type="Google" id="ProtNLM"/>
    </source>
</evidence>
<accession>A0AAP2GPC2</accession>
<evidence type="ECO:0000256" key="1">
    <source>
        <dbReference type="SAM" id="SignalP"/>
    </source>
</evidence>
<dbReference type="RefSeq" id="WP_254166087.1">
    <property type="nucleotide sequence ID" value="NZ_JAHESF010000019.1"/>
</dbReference>
<dbReference type="Proteomes" id="UP001319200">
    <property type="component" value="Unassembled WGS sequence"/>
</dbReference>
<organism evidence="2 3">
    <name type="scientific">Chryseosolibacter histidini</name>
    <dbReference type="NCBI Taxonomy" id="2782349"/>
    <lineage>
        <taxon>Bacteria</taxon>
        <taxon>Pseudomonadati</taxon>
        <taxon>Bacteroidota</taxon>
        <taxon>Cytophagia</taxon>
        <taxon>Cytophagales</taxon>
        <taxon>Chryseotaleaceae</taxon>
        <taxon>Chryseosolibacter</taxon>
    </lineage>
</organism>
<dbReference type="EMBL" id="JAHESF010000019">
    <property type="protein sequence ID" value="MBT1698948.1"/>
    <property type="molecule type" value="Genomic_DNA"/>
</dbReference>
<sequence>MRRHIYKCILLTAALFVANACSKEELDLQNPNSPGRPALQSEEGLKRAGMGVYNKFSSLYYLWYALTDHEIMGDSYFSSVGNFAWRWVNQPTKIILSNGTTLTPPQGGSQISELKARNNRSFGDENVFYHEWELYFMNNQANLILDVLKSSNVTFSGNGETKKKALQAWAYWWKGFVYSRIGSIYIAGVITDTPDKTNADFVEYPAIIAEANKNFDAAAEILSTISETDVDYTEIISAVTPSFLKKGKGGVIKPAEWIRNINTYKARNILVNKSLTEMTPADWNAIITLANNGIRANDIIFTMRTAAENAVIAGGNNAAWMPGRSLIGWCYISERLIQDFKPGDARFTRNFKARTSPIVNNSGRGFQYGTRWDMIPIESGGNYSSTVSELAEIPLACSYEENQLMLAEANIKLNQIDVGLGFIDQVRTYQNASLAAVAGTGLNETQAYEELRRERRIGLLNKNVSFYDARRWGILKPLEQGGGRTGAVVLYSGGVVDTNATIDYNYLSRWDVPLHELDFNTPSNPSVPVIGF</sequence>
<dbReference type="InterPro" id="IPR011990">
    <property type="entry name" value="TPR-like_helical_dom_sf"/>
</dbReference>
<feature type="chain" id="PRO_5042927580" description="RagB/SusD family nutrient uptake outer membrane protein" evidence="1">
    <location>
        <begin position="23"/>
        <end position="532"/>
    </location>
</feature>
<evidence type="ECO:0000313" key="3">
    <source>
        <dbReference type="Proteomes" id="UP001319200"/>
    </source>
</evidence>
<gene>
    <name evidence="2" type="ORF">KK083_18790</name>
</gene>
<comment type="caution">
    <text evidence="2">The sequence shown here is derived from an EMBL/GenBank/DDBJ whole genome shotgun (WGS) entry which is preliminary data.</text>
</comment>
<keyword evidence="3" id="KW-1185">Reference proteome</keyword>